<dbReference type="RefSeq" id="WP_148917469.1">
    <property type="nucleotide sequence ID" value="NZ_VTAV01000001.1"/>
</dbReference>
<keyword evidence="3" id="KW-1185">Reference proteome</keyword>
<proteinExistence type="predicted"/>
<keyword evidence="2" id="KW-0413">Isomerase</keyword>
<comment type="caution">
    <text evidence="2">The sequence shown here is derived from an EMBL/GenBank/DDBJ whole genome shotgun (WGS) entry which is preliminary data.</text>
</comment>
<dbReference type="InterPro" id="IPR050312">
    <property type="entry name" value="IolE/XylAMocC-like"/>
</dbReference>
<sequence length="298" mass="33492">MKPLNRREFITATVLGATTLMLPKSTWAFAPKKQRYKVAVIDLMILKRQKLGAVKLTSEIGADGLEVDMGGLGNRDTFDNNFFDEAFRTNYSNELKEYGIEVASVAMTGFYAQSFATRPTYKQMVGDCLKTCQLLGAKVAFLPLGVQGDLVKNPELRPAIVERLRDVGAMAKKAGVIIGIETALDARGEVELLKEIGAKNIQIYFNFSDPLKEGRDLIEELNILGKKRICQIHCTDEDGVWLENNTRLDMAKVKETLDKMGWRGWLVIERSRDANLSPRMVKENFGANTRYVKSIFQK</sequence>
<dbReference type="SUPFAM" id="SSF51658">
    <property type="entry name" value="Xylose isomerase-like"/>
    <property type="match status" value="1"/>
</dbReference>
<evidence type="ECO:0000259" key="1">
    <source>
        <dbReference type="Pfam" id="PF01261"/>
    </source>
</evidence>
<dbReference type="AlphaFoldDB" id="A0A5D4HBR0"/>
<gene>
    <name evidence="2" type="ORF">FXV77_01605</name>
</gene>
<dbReference type="PROSITE" id="PS51318">
    <property type="entry name" value="TAT"/>
    <property type="match status" value="1"/>
</dbReference>
<dbReference type="GO" id="GO:0016853">
    <property type="term" value="F:isomerase activity"/>
    <property type="evidence" value="ECO:0007669"/>
    <property type="project" value="UniProtKB-KW"/>
</dbReference>
<dbReference type="Gene3D" id="3.20.20.150">
    <property type="entry name" value="Divalent-metal-dependent TIM barrel enzymes"/>
    <property type="match status" value="1"/>
</dbReference>
<dbReference type="Pfam" id="PF01261">
    <property type="entry name" value="AP_endonuc_2"/>
    <property type="match status" value="1"/>
</dbReference>
<dbReference type="InterPro" id="IPR013022">
    <property type="entry name" value="Xyl_isomerase-like_TIM-brl"/>
</dbReference>
<dbReference type="PANTHER" id="PTHR12110">
    <property type="entry name" value="HYDROXYPYRUVATE ISOMERASE"/>
    <property type="match status" value="1"/>
</dbReference>
<dbReference type="PANTHER" id="PTHR12110:SF41">
    <property type="entry name" value="INOSOSE DEHYDRATASE"/>
    <property type="match status" value="1"/>
</dbReference>
<name>A0A5D4HBR0_9SPHI</name>
<protein>
    <submittedName>
        <fullName evidence="2">Sugar phosphate isomerase/epimerase</fullName>
    </submittedName>
</protein>
<reference evidence="2 3" key="1">
    <citation type="submission" date="2019-08" db="EMBL/GenBank/DDBJ databases">
        <title>Phlebobacter frassis gen. nov. sp. nov., a new member of family Sphingobacteriaceae isolated from sand fly rearing media.</title>
        <authorList>
            <person name="Kakumanu M.L."/>
            <person name="Marayati B.F."/>
            <person name="Wada-Katsumata A."/>
            <person name="Wasserberg G."/>
            <person name="Schal C."/>
            <person name="Apperson C.S."/>
            <person name="Ponnusamy L."/>
        </authorList>
    </citation>
    <scope>NUCLEOTIDE SEQUENCE [LARGE SCALE GENOMIC DNA]</scope>
    <source>
        <strain evidence="2 3">SSI9</strain>
    </source>
</reference>
<organism evidence="2 3">
    <name type="scientific">Sphingobacterium phlebotomi</name>
    <dbReference type="NCBI Taxonomy" id="2605433"/>
    <lineage>
        <taxon>Bacteria</taxon>
        <taxon>Pseudomonadati</taxon>
        <taxon>Bacteroidota</taxon>
        <taxon>Sphingobacteriia</taxon>
        <taxon>Sphingobacteriales</taxon>
        <taxon>Sphingobacteriaceae</taxon>
        <taxon>Sphingobacterium</taxon>
    </lineage>
</organism>
<evidence type="ECO:0000313" key="2">
    <source>
        <dbReference type="EMBL" id="TYR38004.1"/>
    </source>
</evidence>
<dbReference type="InterPro" id="IPR036237">
    <property type="entry name" value="Xyl_isomerase-like_sf"/>
</dbReference>
<dbReference type="InterPro" id="IPR006311">
    <property type="entry name" value="TAT_signal"/>
</dbReference>
<feature type="domain" description="Xylose isomerase-like TIM barrel" evidence="1">
    <location>
        <begin position="55"/>
        <end position="274"/>
    </location>
</feature>
<accession>A0A5D4HBR0</accession>
<dbReference type="EMBL" id="VTAV01000001">
    <property type="protein sequence ID" value="TYR38004.1"/>
    <property type="molecule type" value="Genomic_DNA"/>
</dbReference>
<dbReference type="Proteomes" id="UP000322362">
    <property type="component" value="Unassembled WGS sequence"/>
</dbReference>
<evidence type="ECO:0000313" key="3">
    <source>
        <dbReference type="Proteomes" id="UP000322362"/>
    </source>
</evidence>